<evidence type="ECO:0000256" key="2">
    <source>
        <dbReference type="ARBA" id="ARBA00009671"/>
    </source>
</evidence>
<comment type="caution">
    <text evidence="8">The sequence shown here is derived from an EMBL/GenBank/DDBJ whole genome shotgun (WGS) entry which is preliminary data.</text>
</comment>
<evidence type="ECO:0000313" key="9">
    <source>
        <dbReference type="Proteomes" id="UP000676336"/>
    </source>
</evidence>
<dbReference type="GO" id="GO:0005886">
    <property type="term" value="C:plasma membrane"/>
    <property type="evidence" value="ECO:0007669"/>
    <property type="project" value="TreeGrafter"/>
</dbReference>
<dbReference type="PANTHER" id="PTHR12308:SF74">
    <property type="entry name" value="ANOCTAMIN"/>
    <property type="match status" value="1"/>
</dbReference>
<dbReference type="InterPro" id="IPR049452">
    <property type="entry name" value="Anoctamin_TM"/>
</dbReference>
<accession>A0A8S3DW78</accession>
<evidence type="ECO:0000256" key="4">
    <source>
        <dbReference type="ARBA" id="ARBA00022989"/>
    </source>
</evidence>
<gene>
    <name evidence="8" type="ORF">SMN809_LOCUS58462</name>
</gene>
<dbReference type="PANTHER" id="PTHR12308">
    <property type="entry name" value="ANOCTAMIN"/>
    <property type="match status" value="1"/>
</dbReference>
<keyword evidence="4" id="KW-1133">Transmembrane helix</keyword>
<feature type="domain" description="Anoctamin transmembrane" evidence="7">
    <location>
        <begin position="1"/>
        <end position="114"/>
    </location>
</feature>
<evidence type="ECO:0000256" key="5">
    <source>
        <dbReference type="ARBA" id="ARBA00023136"/>
    </source>
</evidence>
<sequence>VFPWITICAVINNFYELRADAFKYCYVYRRPFAQPAWNIGSWHCAFDILSSIAIVTNTALIAMQPSVRQYFSSYNDVEYILIFVAAEHVLLAMKLAIDFAIPDVPVEVEIERVKNLYESNQALRSQVRKIYFVSIIFLYNFLE</sequence>
<keyword evidence="3" id="KW-0812">Transmembrane</keyword>
<evidence type="ECO:0000259" key="7">
    <source>
        <dbReference type="Pfam" id="PF04547"/>
    </source>
</evidence>
<dbReference type="GO" id="GO:0005254">
    <property type="term" value="F:chloride channel activity"/>
    <property type="evidence" value="ECO:0007669"/>
    <property type="project" value="TreeGrafter"/>
</dbReference>
<dbReference type="Pfam" id="PF04547">
    <property type="entry name" value="Anoctamin"/>
    <property type="match status" value="1"/>
</dbReference>
<dbReference type="AlphaFoldDB" id="A0A8S3DW78"/>
<dbReference type="Proteomes" id="UP000676336">
    <property type="component" value="Unassembled WGS sequence"/>
</dbReference>
<comment type="similarity">
    <text evidence="2 6">Belongs to the anoctamin family.</text>
</comment>
<evidence type="ECO:0000256" key="1">
    <source>
        <dbReference type="ARBA" id="ARBA00004141"/>
    </source>
</evidence>
<proteinExistence type="inferred from homology"/>
<protein>
    <recommendedName>
        <fullName evidence="6">Anoctamin</fullName>
    </recommendedName>
</protein>
<dbReference type="InterPro" id="IPR007632">
    <property type="entry name" value="Anoctamin"/>
</dbReference>
<keyword evidence="5" id="KW-0472">Membrane</keyword>
<dbReference type="EMBL" id="CAJOBI010219363">
    <property type="protein sequence ID" value="CAF5037402.1"/>
    <property type="molecule type" value="Genomic_DNA"/>
</dbReference>
<comment type="subcellular location">
    <subcellularLocation>
        <location evidence="1 6">Membrane</location>
        <topology evidence="1 6">Multi-pass membrane protein</topology>
    </subcellularLocation>
</comment>
<evidence type="ECO:0000313" key="8">
    <source>
        <dbReference type="EMBL" id="CAF5037402.1"/>
    </source>
</evidence>
<name>A0A8S3DW78_9BILA</name>
<evidence type="ECO:0000256" key="6">
    <source>
        <dbReference type="RuleBase" id="RU280814"/>
    </source>
</evidence>
<evidence type="ECO:0000256" key="3">
    <source>
        <dbReference type="ARBA" id="ARBA00022692"/>
    </source>
</evidence>
<feature type="non-terminal residue" evidence="8">
    <location>
        <position position="1"/>
    </location>
</feature>
<organism evidence="8 9">
    <name type="scientific">Rotaria magnacalcarata</name>
    <dbReference type="NCBI Taxonomy" id="392030"/>
    <lineage>
        <taxon>Eukaryota</taxon>
        <taxon>Metazoa</taxon>
        <taxon>Spiralia</taxon>
        <taxon>Gnathifera</taxon>
        <taxon>Rotifera</taxon>
        <taxon>Eurotatoria</taxon>
        <taxon>Bdelloidea</taxon>
        <taxon>Philodinida</taxon>
        <taxon>Philodinidae</taxon>
        <taxon>Rotaria</taxon>
    </lineage>
</organism>
<reference evidence="8" key="1">
    <citation type="submission" date="2021-02" db="EMBL/GenBank/DDBJ databases">
        <authorList>
            <person name="Nowell W R."/>
        </authorList>
    </citation>
    <scope>NUCLEOTIDE SEQUENCE</scope>
</reference>